<evidence type="ECO:0000313" key="6">
    <source>
        <dbReference type="Proteomes" id="UP000734854"/>
    </source>
</evidence>
<dbReference type="Proteomes" id="UP000734854">
    <property type="component" value="Unassembled WGS sequence"/>
</dbReference>
<feature type="binding site" evidence="1">
    <location>
        <position position="252"/>
    </location>
    <ligand>
        <name>ATP</name>
        <dbReference type="ChEBI" id="CHEBI:30616"/>
    </ligand>
</feature>
<feature type="domain" description="Protein kinase" evidence="4">
    <location>
        <begin position="216"/>
        <end position="572"/>
    </location>
</feature>
<feature type="region of interest" description="Disordered" evidence="2">
    <location>
        <begin position="583"/>
        <end position="638"/>
    </location>
</feature>
<dbReference type="GO" id="GO:0005524">
    <property type="term" value="F:ATP binding"/>
    <property type="evidence" value="ECO:0007669"/>
    <property type="project" value="UniProtKB-UniRule"/>
</dbReference>
<dbReference type="InterPro" id="IPR011009">
    <property type="entry name" value="Kinase-like_dom_sf"/>
</dbReference>
<organism evidence="5 6">
    <name type="scientific">Zingiber officinale</name>
    <name type="common">Ginger</name>
    <name type="synonym">Amomum zingiber</name>
    <dbReference type="NCBI Taxonomy" id="94328"/>
    <lineage>
        <taxon>Eukaryota</taxon>
        <taxon>Viridiplantae</taxon>
        <taxon>Streptophyta</taxon>
        <taxon>Embryophyta</taxon>
        <taxon>Tracheophyta</taxon>
        <taxon>Spermatophyta</taxon>
        <taxon>Magnoliopsida</taxon>
        <taxon>Liliopsida</taxon>
        <taxon>Zingiberales</taxon>
        <taxon>Zingiberaceae</taxon>
        <taxon>Zingiber</taxon>
    </lineage>
</organism>
<gene>
    <name evidence="5" type="ORF">ZIOFF_045293</name>
</gene>
<evidence type="ECO:0000313" key="5">
    <source>
        <dbReference type="EMBL" id="KAG6497394.1"/>
    </source>
</evidence>
<dbReference type="Gene3D" id="3.30.200.20">
    <property type="entry name" value="Phosphorylase Kinase, domain 1"/>
    <property type="match status" value="1"/>
</dbReference>
<dbReference type="EMBL" id="JACMSC010000012">
    <property type="protein sequence ID" value="KAG6497394.1"/>
    <property type="molecule type" value="Genomic_DNA"/>
</dbReference>
<feature type="compositionally biased region" description="Basic and acidic residues" evidence="2">
    <location>
        <begin position="604"/>
        <end position="625"/>
    </location>
</feature>
<keyword evidence="1" id="KW-0067">ATP-binding</keyword>
<dbReference type="AlphaFoldDB" id="A0A8J5KV53"/>
<dbReference type="SUPFAM" id="SSF56112">
    <property type="entry name" value="Protein kinase-like (PK-like)"/>
    <property type="match status" value="1"/>
</dbReference>
<protein>
    <recommendedName>
        <fullName evidence="4">Protein kinase domain-containing protein</fullName>
    </recommendedName>
</protein>
<name>A0A8J5KV53_ZINOF</name>
<keyword evidence="6" id="KW-1185">Reference proteome</keyword>
<evidence type="ECO:0000256" key="3">
    <source>
        <dbReference type="SAM" id="Phobius"/>
    </source>
</evidence>
<feature type="transmembrane region" description="Helical" evidence="3">
    <location>
        <begin position="63"/>
        <end position="84"/>
    </location>
</feature>
<sequence length="638" mass="70778">MIYVRNKVNWDKFPQTFCYHSHQCVEFSWHPQHYWAASASSIAEGISRVVLVLEGLEALDEDLVALAFVPVVVLLLPILGLMLLQALLVLRVVGPIALAGGLVRSELLPYNNRDANLTTFVVSDAFLLGHVSMKCFHSHGDEGAGGVFDDGGSRASRFSWIRSFSTASASSLLGFEPRPTGSEHDPAWELPRLAVWPPEGLRSFSFSELKAATRGFNRSLLLGEGGFGSVYKGDLTITGDHGVAETMEVAVKQLNRHGLQKMTLLDSPNLLALSFVANLKVSLLREMGHNEWVTEVKFLGVVKHPNLVKLVGYCAEDDERGIQRLLVYELMHNKSLEFHLLSRVSTALSWVLRLKIAQDAARGLAFLHEEMDFQLIFRDFKTSNILLDDDFNAKLSDFGFARHGPAEGVGHVLTSVSMTLIICIHLKFLVVNLAAITCNLFHCAGHDNSNLLLLFTQVVGTVGYAAPEYVQTGKLTTKSDVWSYGVFLYELLTGRKSVDWNLPKSEQRLLEWVKPFATNPRKLQAIIDPRLDGNYCSKSVLMVVALANRCLKKQPKSRPRMSEVVERLDQIIKMCTSQTTNAILSPSLSPSPSPSPSPSSGDAISDRTKWPEDKGSRTRPIEFKHITRPLAKMTKAWG</sequence>
<evidence type="ECO:0000256" key="2">
    <source>
        <dbReference type="SAM" id="MobiDB-lite"/>
    </source>
</evidence>
<keyword evidence="3" id="KW-1133">Transmembrane helix</keyword>
<keyword evidence="1" id="KW-0547">Nucleotide-binding</keyword>
<evidence type="ECO:0000259" key="4">
    <source>
        <dbReference type="PROSITE" id="PS50011"/>
    </source>
</evidence>
<reference evidence="5 6" key="1">
    <citation type="submission" date="2020-08" db="EMBL/GenBank/DDBJ databases">
        <title>Plant Genome Project.</title>
        <authorList>
            <person name="Zhang R.-G."/>
        </authorList>
    </citation>
    <scope>NUCLEOTIDE SEQUENCE [LARGE SCALE GENOMIC DNA]</scope>
    <source>
        <tissue evidence="5">Rhizome</tissue>
    </source>
</reference>
<dbReference type="PROSITE" id="PS50011">
    <property type="entry name" value="PROTEIN_KINASE_DOM"/>
    <property type="match status" value="1"/>
</dbReference>
<accession>A0A8J5KV53</accession>
<keyword evidence="3" id="KW-0812">Transmembrane</keyword>
<dbReference type="PROSITE" id="PS00107">
    <property type="entry name" value="PROTEIN_KINASE_ATP"/>
    <property type="match status" value="1"/>
</dbReference>
<comment type="caution">
    <text evidence="5">The sequence shown here is derived from an EMBL/GenBank/DDBJ whole genome shotgun (WGS) entry which is preliminary data.</text>
</comment>
<dbReference type="InterPro" id="IPR017441">
    <property type="entry name" value="Protein_kinase_ATP_BS"/>
</dbReference>
<dbReference type="Pfam" id="PF00069">
    <property type="entry name" value="Pkinase"/>
    <property type="match status" value="2"/>
</dbReference>
<dbReference type="Gene3D" id="1.10.510.10">
    <property type="entry name" value="Transferase(Phosphotransferase) domain 1"/>
    <property type="match status" value="1"/>
</dbReference>
<dbReference type="PANTHER" id="PTHR45621">
    <property type="entry name" value="OS01G0588500 PROTEIN-RELATED"/>
    <property type="match status" value="1"/>
</dbReference>
<proteinExistence type="predicted"/>
<dbReference type="InterPro" id="IPR050823">
    <property type="entry name" value="Plant_Ser_Thr_Prot_Kinase"/>
</dbReference>
<dbReference type="InterPro" id="IPR000719">
    <property type="entry name" value="Prot_kinase_dom"/>
</dbReference>
<keyword evidence="3" id="KW-0472">Membrane</keyword>
<dbReference type="GO" id="GO:0004672">
    <property type="term" value="F:protein kinase activity"/>
    <property type="evidence" value="ECO:0007669"/>
    <property type="project" value="InterPro"/>
</dbReference>
<evidence type="ECO:0000256" key="1">
    <source>
        <dbReference type="PROSITE-ProRule" id="PRU10141"/>
    </source>
</evidence>